<dbReference type="STRING" id="388280.SAMN04488057_104130"/>
<dbReference type="SUPFAM" id="SSF53756">
    <property type="entry name" value="UDP-Glycosyltransferase/glycogen phosphorylase"/>
    <property type="match status" value="1"/>
</dbReference>
<dbReference type="Gene3D" id="3.40.50.2000">
    <property type="entry name" value="Glycogen Phosphorylase B"/>
    <property type="match status" value="1"/>
</dbReference>
<name>A0A1M7M6K3_9BACT</name>
<dbReference type="EMBL" id="FRCY01000004">
    <property type="protein sequence ID" value="SHM86345.1"/>
    <property type="molecule type" value="Genomic_DNA"/>
</dbReference>
<protein>
    <submittedName>
        <fullName evidence="1">Glycosyltransferase involved in cell wall bisynthesis</fullName>
    </submittedName>
</protein>
<keyword evidence="2" id="KW-1185">Reference proteome</keyword>
<keyword evidence="1" id="KW-0808">Transferase</keyword>
<gene>
    <name evidence="1" type="ORF">SAMN04488057_104130</name>
</gene>
<dbReference type="AlphaFoldDB" id="A0A1M7M6K3"/>
<evidence type="ECO:0000313" key="1">
    <source>
        <dbReference type="EMBL" id="SHM86345.1"/>
    </source>
</evidence>
<dbReference type="Proteomes" id="UP000184513">
    <property type="component" value="Unassembled WGS sequence"/>
</dbReference>
<proteinExistence type="predicted"/>
<sequence>MRKKIPIVLASILKPVDDSRMLFKLGFSLRETNKYDLNIIGFSSKKMPDIKNVRFIPIFSKSRTHPCRIIAPAKFLFHLFRIKPRIVLVCTYELLPAAVFAKYFLSFKLVYDMQENYLYNLEYNQTLSGTKKSLAKFLVRTIENWSGRAIDQYIFAEKCYAEEMPGIDNPTVIENKANLPQRQLPSFHLIRPHSPRLLLTGTIARAYGISTAIKWFRGLREVLPEARLYISGHCPSSSYARQLEAETSRQPGIHLDLSPAPLAHSEVLREIGEADVLLLPYRLLPSIRNKIPTKLYEGIALQKPVLISRNEVWEDILKRYPAGMGVDFDDMAGISGIWEKFAGMEFYLRPPGDEVSWQSERTALLKLIDSLYGSCNP</sequence>
<accession>A0A1M7M6K3</accession>
<reference evidence="1 2" key="1">
    <citation type="submission" date="2016-11" db="EMBL/GenBank/DDBJ databases">
        <authorList>
            <person name="Jaros S."/>
            <person name="Januszkiewicz K."/>
            <person name="Wedrychowicz H."/>
        </authorList>
    </citation>
    <scope>NUCLEOTIDE SEQUENCE [LARGE SCALE GENOMIC DNA]</scope>
    <source>
        <strain evidence="1 2">CGMCC 1.6102</strain>
    </source>
</reference>
<organism evidence="1 2">
    <name type="scientific">Cyclobacterium lianum</name>
    <dbReference type="NCBI Taxonomy" id="388280"/>
    <lineage>
        <taxon>Bacteria</taxon>
        <taxon>Pseudomonadati</taxon>
        <taxon>Bacteroidota</taxon>
        <taxon>Cytophagia</taxon>
        <taxon>Cytophagales</taxon>
        <taxon>Cyclobacteriaceae</taxon>
        <taxon>Cyclobacterium</taxon>
    </lineage>
</organism>
<evidence type="ECO:0000313" key="2">
    <source>
        <dbReference type="Proteomes" id="UP000184513"/>
    </source>
</evidence>
<dbReference type="GO" id="GO:0016740">
    <property type="term" value="F:transferase activity"/>
    <property type="evidence" value="ECO:0007669"/>
    <property type="project" value="UniProtKB-KW"/>
</dbReference>